<feature type="non-terminal residue" evidence="2">
    <location>
        <position position="1"/>
    </location>
</feature>
<evidence type="ECO:0008006" key="4">
    <source>
        <dbReference type="Google" id="ProtNLM"/>
    </source>
</evidence>
<proteinExistence type="predicted"/>
<feature type="region of interest" description="Disordered" evidence="1">
    <location>
        <begin position="83"/>
        <end position="102"/>
    </location>
</feature>
<dbReference type="AlphaFoldDB" id="A0A392SJR2"/>
<sequence>PKTEATLEAITQGKDESLRSYIERFNKEAVQVKTTDKMKKYLLEYGLRPRSDFAKAVGIESPATLDVVLYKARAYIQYEERETANNARASRAEDSSAPCESS</sequence>
<organism evidence="2 3">
    <name type="scientific">Trifolium medium</name>
    <dbReference type="NCBI Taxonomy" id="97028"/>
    <lineage>
        <taxon>Eukaryota</taxon>
        <taxon>Viridiplantae</taxon>
        <taxon>Streptophyta</taxon>
        <taxon>Embryophyta</taxon>
        <taxon>Tracheophyta</taxon>
        <taxon>Spermatophyta</taxon>
        <taxon>Magnoliopsida</taxon>
        <taxon>eudicotyledons</taxon>
        <taxon>Gunneridae</taxon>
        <taxon>Pentapetalae</taxon>
        <taxon>rosids</taxon>
        <taxon>fabids</taxon>
        <taxon>Fabales</taxon>
        <taxon>Fabaceae</taxon>
        <taxon>Papilionoideae</taxon>
        <taxon>50 kb inversion clade</taxon>
        <taxon>NPAAA clade</taxon>
        <taxon>Hologalegina</taxon>
        <taxon>IRL clade</taxon>
        <taxon>Trifolieae</taxon>
        <taxon>Trifolium</taxon>
    </lineage>
</organism>
<name>A0A392SJR2_9FABA</name>
<keyword evidence="3" id="KW-1185">Reference proteome</keyword>
<dbReference type="Proteomes" id="UP000265520">
    <property type="component" value="Unassembled WGS sequence"/>
</dbReference>
<evidence type="ECO:0000313" key="2">
    <source>
        <dbReference type="EMBL" id="MCI49111.1"/>
    </source>
</evidence>
<feature type="non-terminal residue" evidence="2">
    <location>
        <position position="102"/>
    </location>
</feature>
<reference evidence="2 3" key="1">
    <citation type="journal article" date="2018" name="Front. Plant Sci.">
        <title>Red Clover (Trifolium pratense) and Zigzag Clover (T. medium) - A Picture of Genomic Similarities and Differences.</title>
        <authorList>
            <person name="Dluhosova J."/>
            <person name="Istvanek J."/>
            <person name="Nedelnik J."/>
            <person name="Repkova J."/>
        </authorList>
    </citation>
    <scope>NUCLEOTIDE SEQUENCE [LARGE SCALE GENOMIC DNA]</scope>
    <source>
        <strain evidence="3">cv. 10/8</strain>
        <tissue evidence="2">Leaf</tissue>
    </source>
</reference>
<accession>A0A392SJR2</accession>
<protein>
    <recommendedName>
        <fullName evidence="4">Retrotransposon gag domain-containing protein</fullName>
    </recommendedName>
</protein>
<comment type="caution">
    <text evidence="2">The sequence shown here is derived from an EMBL/GenBank/DDBJ whole genome shotgun (WGS) entry which is preliminary data.</text>
</comment>
<evidence type="ECO:0000313" key="3">
    <source>
        <dbReference type="Proteomes" id="UP000265520"/>
    </source>
</evidence>
<evidence type="ECO:0000256" key="1">
    <source>
        <dbReference type="SAM" id="MobiDB-lite"/>
    </source>
</evidence>
<dbReference type="EMBL" id="LXQA010396131">
    <property type="protein sequence ID" value="MCI49111.1"/>
    <property type="molecule type" value="Genomic_DNA"/>
</dbReference>